<reference evidence="12 13" key="1">
    <citation type="submission" date="2018-12" db="EMBL/GenBank/DDBJ databases">
        <title>Venturia inaequalis Genome Resource.</title>
        <authorList>
            <person name="Lichtner F.J."/>
        </authorList>
    </citation>
    <scope>NUCLEOTIDE SEQUENCE [LARGE SCALE GENOMIC DNA]</scope>
    <source>
        <strain evidence="12 13">120213</strain>
        <strain evidence="10">Bline_iso_100314</strain>
        <strain evidence="11 14">DMI_063113</strain>
    </source>
</reference>
<dbReference type="InterPro" id="IPR002401">
    <property type="entry name" value="Cyt_P450_E_grp-I"/>
</dbReference>
<dbReference type="GO" id="GO:0016705">
    <property type="term" value="F:oxidoreductase activity, acting on paired donors, with incorporation or reduction of molecular oxygen"/>
    <property type="evidence" value="ECO:0007669"/>
    <property type="project" value="InterPro"/>
</dbReference>
<proteinExistence type="inferred from homology"/>
<evidence type="ECO:0000313" key="14">
    <source>
        <dbReference type="Proteomes" id="UP000490939"/>
    </source>
</evidence>
<dbReference type="EMBL" id="WNWR01000674">
    <property type="protein sequence ID" value="KAE9971485.1"/>
    <property type="molecule type" value="Genomic_DNA"/>
</dbReference>
<sequence>MGLASLVDHVRAIPLSVFLIGAFVSWLLYIVGLAVSRLYLSPLAKFPGPKLAAFTKWYEFYYEVVLRGQYQFLINDMHKKYGSIVRITPFELHIDESAFWDTLYNKYPKAYKYSWMNGRFGNELSIFTTCDPVLHRTRRAPLNSMFSRRAIVGQEPVVQERIGAVCQKIAGYQKEERVIKLQYMWSAYACDVITTYAFGYNNDQVGSEDFKDNLHEGFLALSEFGHLALQFPWITPLMEMLPAKWSAAMNPELGKVFRLQQDLRVTIARIRSEQAMADKQPTKPTIFHEMLKSNLSEQDKDDHRLGHEAQAVIGAGLSTTAWALSVACFYVLNNPSVLTQLRKELFTAIPDITAANAFAFSKLEALEYLRGVVREGIRLSYGVTSRMPRLVNHPLQFREWTIPPWTPVSMTMMDVHFDPEIYPEPDTFKPERWIGNPKAPDGNSMEHYWVGFGKGTRMCLGMQLAVMEMVVGLAHFFRRFEFELFETDESDVELRHDFTIPAPRLDSKGVRIKVVGVEQK</sequence>
<keyword evidence="4 8" id="KW-0560">Oxidoreductase</keyword>
<feature type="binding site" description="axial binding residue" evidence="7">
    <location>
        <position position="459"/>
    </location>
    <ligand>
        <name>heme</name>
        <dbReference type="ChEBI" id="CHEBI:30413"/>
    </ligand>
    <ligandPart>
        <name>Fe</name>
        <dbReference type="ChEBI" id="CHEBI:18248"/>
    </ligandPart>
</feature>
<evidence type="ECO:0000313" key="11">
    <source>
        <dbReference type="EMBL" id="KAE9971485.1"/>
    </source>
</evidence>
<dbReference type="PRINTS" id="PR00463">
    <property type="entry name" value="EP450I"/>
</dbReference>
<keyword evidence="14" id="KW-1185">Reference proteome</keyword>
<evidence type="ECO:0000256" key="7">
    <source>
        <dbReference type="PIRSR" id="PIRSR602401-1"/>
    </source>
</evidence>
<gene>
    <name evidence="10" type="ORF">BLS_004620</name>
    <name evidence="11" type="ORF">EG327_009847</name>
    <name evidence="12" type="ORF">EG328_001370</name>
</gene>
<evidence type="ECO:0000313" key="10">
    <source>
        <dbReference type="EMBL" id="KAE9971107.1"/>
    </source>
</evidence>
<keyword evidence="9" id="KW-0812">Transmembrane</keyword>
<keyword evidence="3 7" id="KW-0479">Metal-binding</keyword>
<evidence type="ECO:0000256" key="5">
    <source>
        <dbReference type="ARBA" id="ARBA00023004"/>
    </source>
</evidence>
<comment type="cofactor">
    <cofactor evidence="1 7">
        <name>heme</name>
        <dbReference type="ChEBI" id="CHEBI:30413"/>
    </cofactor>
</comment>
<dbReference type="PROSITE" id="PS00086">
    <property type="entry name" value="CYTOCHROME_P450"/>
    <property type="match status" value="1"/>
</dbReference>
<dbReference type="InterPro" id="IPR036396">
    <property type="entry name" value="Cyt_P450_sf"/>
</dbReference>
<keyword evidence="9" id="KW-0472">Membrane</keyword>
<evidence type="ECO:0008006" key="15">
    <source>
        <dbReference type="Google" id="ProtNLM"/>
    </source>
</evidence>
<dbReference type="EMBL" id="WNWS01000131">
    <property type="protein sequence ID" value="KAE9978698.1"/>
    <property type="molecule type" value="Genomic_DNA"/>
</dbReference>
<keyword evidence="7 8" id="KW-0349">Heme</keyword>
<keyword evidence="6 8" id="KW-0503">Monooxygenase</keyword>
<dbReference type="GO" id="GO:0005506">
    <property type="term" value="F:iron ion binding"/>
    <property type="evidence" value="ECO:0007669"/>
    <property type="project" value="InterPro"/>
</dbReference>
<dbReference type="InterPro" id="IPR001128">
    <property type="entry name" value="Cyt_P450"/>
</dbReference>
<evidence type="ECO:0000313" key="13">
    <source>
        <dbReference type="Proteomes" id="UP000447873"/>
    </source>
</evidence>
<evidence type="ECO:0000256" key="3">
    <source>
        <dbReference type="ARBA" id="ARBA00022723"/>
    </source>
</evidence>
<dbReference type="Pfam" id="PF00067">
    <property type="entry name" value="p450"/>
    <property type="match status" value="1"/>
</dbReference>
<comment type="caution">
    <text evidence="12">The sequence shown here is derived from an EMBL/GenBank/DDBJ whole genome shotgun (WGS) entry which is preliminary data.</text>
</comment>
<dbReference type="Proteomes" id="UP000447873">
    <property type="component" value="Unassembled WGS sequence"/>
</dbReference>
<dbReference type="CDD" id="cd11062">
    <property type="entry name" value="CYP58-like"/>
    <property type="match status" value="1"/>
</dbReference>
<dbReference type="Proteomes" id="UP000433883">
    <property type="component" value="Unassembled WGS sequence"/>
</dbReference>
<dbReference type="Proteomes" id="UP000490939">
    <property type="component" value="Unassembled WGS sequence"/>
</dbReference>
<evidence type="ECO:0000256" key="4">
    <source>
        <dbReference type="ARBA" id="ARBA00023002"/>
    </source>
</evidence>
<keyword evidence="9" id="KW-1133">Transmembrane helix</keyword>
<dbReference type="GO" id="GO:0020037">
    <property type="term" value="F:heme binding"/>
    <property type="evidence" value="ECO:0007669"/>
    <property type="project" value="InterPro"/>
</dbReference>
<dbReference type="PANTHER" id="PTHR24305:SF157">
    <property type="entry name" value="N-ACETYLTRYPTOPHAN 6-HYDROXYLASE IVOC-RELATED"/>
    <property type="match status" value="1"/>
</dbReference>
<dbReference type="GO" id="GO:0004497">
    <property type="term" value="F:monooxygenase activity"/>
    <property type="evidence" value="ECO:0007669"/>
    <property type="project" value="UniProtKB-KW"/>
</dbReference>
<keyword evidence="5 7" id="KW-0408">Iron</keyword>
<evidence type="ECO:0000256" key="2">
    <source>
        <dbReference type="ARBA" id="ARBA00010617"/>
    </source>
</evidence>
<feature type="transmembrane region" description="Helical" evidence="9">
    <location>
        <begin position="12"/>
        <end position="35"/>
    </location>
</feature>
<protein>
    <recommendedName>
        <fullName evidence="15">Cytochrome P450</fullName>
    </recommendedName>
</protein>
<dbReference type="AlphaFoldDB" id="A0A8H3Z0H0"/>
<dbReference type="InterPro" id="IPR017972">
    <property type="entry name" value="Cyt_P450_CS"/>
</dbReference>
<accession>A0A8H3Z0H0</accession>
<evidence type="ECO:0000256" key="8">
    <source>
        <dbReference type="RuleBase" id="RU000461"/>
    </source>
</evidence>
<evidence type="ECO:0000313" key="12">
    <source>
        <dbReference type="EMBL" id="KAE9978698.1"/>
    </source>
</evidence>
<evidence type="ECO:0000256" key="6">
    <source>
        <dbReference type="ARBA" id="ARBA00023033"/>
    </source>
</evidence>
<evidence type="ECO:0000256" key="1">
    <source>
        <dbReference type="ARBA" id="ARBA00001971"/>
    </source>
</evidence>
<dbReference type="OrthoDB" id="3945418at2759"/>
<dbReference type="Gene3D" id="1.10.630.10">
    <property type="entry name" value="Cytochrome P450"/>
    <property type="match status" value="1"/>
</dbReference>
<dbReference type="PANTHER" id="PTHR24305">
    <property type="entry name" value="CYTOCHROME P450"/>
    <property type="match status" value="1"/>
</dbReference>
<evidence type="ECO:0000256" key="9">
    <source>
        <dbReference type="SAM" id="Phobius"/>
    </source>
</evidence>
<dbReference type="SUPFAM" id="SSF48264">
    <property type="entry name" value="Cytochrome P450"/>
    <property type="match status" value="1"/>
</dbReference>
<dbReference type="InterPro" id="IPR050121">
    <property type="entry name" value="Cytochrome_P450_monoxygenase"/>
</dbReference>
<dbReference type="EMBL" id="WNWQ01000304">
    <property type="protein sequence ID" value="KAE9971107.1"/>
    <property type="molecule type" value="Genomic_DNA"/>
</dbReference>
<organism evidence="12 13">
    <name type="scientific">Venturia inaequalis</name>
    <name type="common">Apple scab fungus</name>
    <dbReference type="NCBI Taxonomy" id="5025"/>
    <lineage>
        <taxon>Eukaryota</taxon>
        <taxon>Fungi</taxon>
        <taxon>Dikarya</taxon>
        <taxon>Ascomycota</taxon>
        <taxon>Pezizomycotina</taxon>
        <taxon>Dothideomycetes</taxon>
        <taxon>Pleosporomycetidae</taxon>
        <taxon>Venturiales</taxon>
        <taxon>Venturiaceae</taxon>
        <taxon>Venturia</taxon>
    </lineage>
</organism>
<comment type="similarity">
    <text evidence="2 8">Belongs to the cytochrome P450 family.</text>
</comment>
<name>A0A8H3Z0H0_VENIN</name>